<reference evidence="2" key="1">
    <citation type="submission" date="2013-09" db="EMBL/GenBank/DDBJ databases">
        <title>Corchorus olitorius genome sequencing.</title>
        <authorList>
            <person name="Alam M."/>
            <person name="Haque M.S."/>
            <person name="Islam M.S."/>
            <person name="Emdad E.M."/>
            <person name="Islam M.M."/>
            <person name="Ahmed B."/>
            <person name="Halim A."/>
            <person name="Hossen Q.M.M."/>
            <person name="Hossain M.Z."/>
            <person name="Ahmed R."/>
            <person name="Khan M.M."/>
            <person name="Islam R."/>
            <person name="Rashid M.M."/>
            <person name="Khan S.A."/>
            <person name="Rahman M.S."/>
            <person name="Alam M."/>
            <person name="Yahiya A.S."/>
            <person name="Khan M.S."/>
            <person name="Azam M.S."/>
            <person name="Haque T."/>
            <person name="Lashkar M.Z.H."/>
            <person name="Akhand A.I."/>
            <person name="Morshed G."/>
            <person name="Roy S."/>
            <person name="Uddin K.S."/>
            <person name="Rabeya T."/>
            <person name="Hossain A.S."/>
            <person name="Chowdhury A."/>
            <person name="Snigdha A.R."/>
            <person name="Mortoza M.S."/>
            <person name="Matin S.A."/>
            <person name="Hoque S.M.E."/>
            <person name="Islam M.K."/>
            <person name="Roy D.K."/>
            <person name="Haider R."/>
            <person name="Moosa M.M."/>
            <person name="Elias S.M."/>
            <person name="Hasan A.M."/>
            <person name="Jahan S."/>
            <person name="Shafiuddin M."/>
            <person name="Mahmood N."/>
            <person name="Shommy N.S."/>
        </authorList>
    </citation>
    <scope>NUCLEOTIDE SEQUENCE [LARGE SCALE GENOMIC DNA]</scope>
    <source>
        <strain evidence="2">cv. O-4</strain>
    </source>
</reference>
<gene>
    <name evidence="1" type="ORF">COLO4_20573</name>
</gene>
<sequence>MGLGEWLEKDKRRTLLSCSFWEDKTKGGSANQVSSLSP</sequence>
<evidence type="ECO:0000313" key="1">
    <source>
        <dbReference type="EMBL" id="OMO87778.1"/>
    </source>
</evidence>
<protein>
    <submittedName>
        <fullName evidence="1">Uncharacterized protein</fullName>
    </submittedName>
</protein>
<organism evidence="1 2">
    <name type="scientific">Corchorus olitorius</name>
    <dbReference type="NCBI Taxonomy" id="93759"/>
    <lineage>
        <taxon>Eukaryota</taxon>
        <taxon>Viridiplantae</taxon>
        <taxon>Streptophyta</taxon>
        <taxon>Embryophyta</taxon>
        <taxon>Tracheophyta</taxon>
        <taxon>Spermatophyta</taxon>
        <taxon>Magnoliopsida</taxon>
        <taxon>eudicotyledons</taxon>
        <taxon>Gunneridae</taxon>
        <taxon>Pentapetalae</taxon>
        <taxon>rosids</taxon>
        <taxon>malvids</taxon>
        <taxon>Malvales</taxon>
        <taxon>Malvaceae</taxon>
        <taxon>Grewioideae</taxon>
        <taxon>Apeibeae</taxon>
        <taxon>Corchorus</taxon>
    </lineage>
</organism>
<accession>A0A1R3IYY0</accession>
<dbReference type="EMBL" id="AWUE01017250">
    <property type="protein sequence ID" value="OMO87778.1"/>
    <property type="molecule type" value="Genomic_DNA"/>
</dbReference>
<proteinExistence type="predicted"/>
<dbReference type="AlphaFoldDB" id="A0A1R3IYY0"/>
<dbReference type="Proteomes" id="UP000187203">
    <property type="component" value="Unassembled WGS sequence"/>
</dbReference>
<name>A0A1R3IYY0_9ROSI</name>
<comment type="caution">
    <text evidence="1">The sequence shown here is derived from an EMBL/GenBank/DDBJ whole genome shotgun (WGS) entry which is preliminary data.</text>
</comment>
<evidence type="ECO:0000313" key="2">
    <source>
        <dbReference type="Proteomes" id="UP000187203"/>
    </source>
</evidence>
<keyword evidence="2" id="KW-1185">Reference proteome</keyword>